<evidence type="ECO:0000256" key="3">
    <source>
        <dbReference type="ARBA" id="ARBA00023219"/>
    </source>
</evidence>
<evidence type="ECO:0000256" key="1">
    <source>
        <dbReference type="ARBA" id="ARBA00004328"/>
    </source>
</evidence>
<keyword evidence="5" id="KW-1185">Reference proteome</keyword>
<accession>A0A1T4XIA5</accession>
<gene>
    <name evidence="4" type="ORF">SAMN02745166_01495</name>
</gene>
<keyword evidence="2" id="KW-1188">Viral release from host cell</keyword>
<sequence length="563" mass="62991">MTGEQPELGKKLLERYEALKALRAPWETLWDEIAKYIMPRRSPGLNGNVSSPSTSSNDVLFDITAVQSNMTLANGQLAWMSPMETPWFAFEPRASDDEAKRWLAKSTSAAREELANSNFYTAVHEFYLDRGGFGTACLYVEPGKKKTLNAQVWPVGSFVLDEDDEGTVDTVMRCFKLTARQAIQKFGEDKVSKKVRELAEKGGAKAHERHEYIHAIYPRADAERDKAKIDDKNMPIASVYFEKDGYHVCKVSGYEEMPVFVSRYLEWGSATGWLYGWAPGFSALPEARQLNFLQQMMDALAEKMAFPPVLAPEELEGEIDGNAMGVTYFSKDLVSHLPKEWMTQGRYDIGLQRIQERQRAIKEAFHVDLFQMFAQLTKQMTAREVAERSQEKLIQFSPTFSRLTTELFNPLLERIFGIILRGGQLGTPPQSLLIPVNETQAFISPPKVRYSSRIALALASLPSIGYARTVERLTALVQVAPHVLDNFDLDRAERQAALADGMDADCLVPEADVKKTRQERADQAAQQQQMMQAAAAADAAAKVGKIPSDSPVGKQLEQVMTVA</sequence>
<dbReference type="STRING" id="48467.SAMN02745166_01495"/>
<organism evidence="4 5">
    <name type="scientific">Prosthecobacter debontii</name>
    <dbReference type="NCBI Taxonomy" id="48467"/>
    <lineage>
        <taxon>Bacteria</taxon>
        <taxon>Pseudomonadati</taxon>
        <taxon>Verrucomicrobiota</taxon>
        <taxon>Verrucomicrobiia</taxon>
        <taxon>Verrucomicrobiales</taxon>
        <taxon>Verrucomicrobiaceae</taxon>
        <taxon>Prosthecobacter</taxon>
    </lineage>
</organism>
<dbReference type="Proteomes" id="UP000190774">
    <property type="component" value="Unassembled WGS sequence"/>
</dbReference>
<dbReference type="InterPro" id="IPR020991">
    <property type="entry name" value="Connector_podovirus"/>
</dbReference>
<dbReference type="Pfam" id="PF12236">
    <property type="entry name" value="Head-tail_con"/>
    <property type="match status" value="1"/>
</dbReference>
<evidence type="ECO:0000256" key="2">
    <source>
        <dbReference type="ARBA" id="ARBA00022612"/>
    </source>
</evidence>
<dbReference type="EMBL" id="FUYE01000004">
    <property type="protein sequence ID" value="SKA88848.1"/>
    <property type="molecule type" value="Genomic_DNA"/>
</dbReference>
<dbReference type="OrthoDB" id="175711at2"/>
<name>A0A1T4XIA5_9BACT</name>
<proteinExistence type="predicted"/>
<evidence type="ECO:0000313" key="4">
    <source>
        <dbReference type="EMBL" id="SKA88848.1"/>
    </source>
</evidence>
<keyword evidence="3" id="KW-0231">Viral genome packaging</keyword>
<dbReference type="RefSeq" id="WP_078812697.1">
    <property type="nucleotide sequence ID" value="NZ_FUYE01000004.1"/>
</dbReference>
<comment type="subcellular location">
    <subcellularLocation>
        <location evidence="1">Virion</location>
    </subcellularLocation>
</comment>
<reference evidence="5" key="1">
    <citation type="submission" date="2017-02" db="EMBL/GenBank/DDBJ databases">
        <authorList>
            <person name="Varghese N."/>
            <person name="Submissions S."/>
        </authorList>
    </citation>
    <scope>NUCLEOTIDE SEQUENCE [LARGE SCALE GENOMIC DNA]</scope>
    <source>
        <strain evidence="5">ATCC 700200</strain>
    </source>
</reference>
<dbReference type="AlphaFoldDB" id="A0A1T4XIA5"/>
<evidence type="ECO:0000313" key="5">
    <source>
        <dbReference type="Proteomes" id="UP000190774"/>
    </source>
</evidence>
<protein>
    <submittedName>
        <fullName evidence="4">Bacteriophage head to tail connecting protein</fullName>
    </submittedName>
</protein>